<keyword evidence="3" id="KW-1185">Reference proteome</keyword>
<evidence type="ECO:0008006" key="4">
    <source>
        <dbReference type="Google" id="ProtNLM"/>
    </source>
</evidence>
<organism evidence="2 3">
    <name type="scientific">Lonsdalea quercina</name>
    <dbReference type="NCBI Taxonomy" id="71657"/>
    <lineage>
        <taxon>Bacteria</taxon>
        <taxon>Pseudomonadati</taxon>
        <taxon>Pseudomonadota</taxon>
        <taxon>Gammaproteobacteria</taxon>
        <taxon>Enterobacterales</taxon>
        <taxon>Pectobacteriaceae</taxon>
        <taxon>Lonsdalea</taxon>
    </lineage>
</organism>
<dbReference type="RefSeq" id="WP_200873750.1">
    <property type="nucleotide sequence ID" value="NZ_FNQS01000002.1"/>
</dbReference>
<sequence length="292" mass="32421">MSTKEIFPYAGSSFVNTFSPQLVMKNTYSEASDKVTAELSAGDRAGTVMNIPFQWESLPVDDSLIDGQEDDKSTGIHRDNVVKKKLTCVLHDGGWQLLHNEGGNMLRHWIYNRRLLFPLLLVAGLSQAQASDIRNTIPYWSVWVDKAGISHQAKCQLDTLKLEQFSAKGDPEWVSQEDLLTSRYVFNIMPVGWVGPWHKNPSPQWIIPLSGRWFVQTMDGKRVEMGPGEISFGYDKNAGTFGNKVGHMSGAVGKEPAKVMVVQVTSALENPKDERCPAGGVGQQVSERRSTP</sequence>
<dbReference type="AlphaFoldDB" id="A0A1H3XYA7"/>
<gene>
    <name evidence="2" type="ORF">SAMN02982996_00822</name>
</gene>
<dbReference type="Gene3D" id="2.60.120.10">
    <property type="entry name" value="Jelly Rolls"/>
    <property type="match status" value="1"/>
</dbReference>
<name>A0A1H3XYA7_9GAMM</name>
<evidence type="ECO:0000313" key="2">
    <source>
        <dbReference type="EMBL" id="SEA04447.1"/>
    </source>
</evidence>
<reference evidence="2 3" key="1">
    <citation type="submission" date="2016-10" db="EMBL/GenBank/DDBJ databases">
        <authorList>
            <person name="de Groot N.N."/>
        </authorList>
    </citation>
    <scope>NUCLEOTIDE SEQUENCE [LARGE SCALE GENOMIC DNA]</scope>
    <source>
        <strain evidence="2 3">ATCC 29281</strain>
    </source>
</reference>
<dbReference type="Proteomes" id="UP000187280">
    <property type="component" value="Unassembled WGS sequence"/>
</dbReference>
<dbReference type="InterPro" id="IPR014710">
    <property type="entry name" value="RmlC-like_jellyroll"/>
</dbReference>
<evidence type="ECO:0000313" key="3">
    <source>
        <dbReference type="Proteomes" id="UP000187280"/>
    </source>
</evidence>
<dbReference type="SUPFAM" id="SSF51182">
    <property type="entry name" value="RmlC-like cupins"/>
    <property type="match status" value="1"/>
</dbReference>
<protein>
    <recommendedName>
        <fullName evidence="4">Cupin domain-containing protein</fullName>
    </recommendedName>
</protein>
<proteinExistence type="predicted"/>
<dbReference type="InterPro" id="IPR011051">
    <property type="entry name" value="RmlC_Cupin_sf"/>
</dbReference>
<evidence type="ECO:0000256" key="1">
    <source>
        <dbReference type="SAM" id="MobiDB-lite"/>
    </source>
</evidence>
<dbReference type="eggNOG" id="COG1917">
    <property type="taxonomic scope" value="Bacteria"/>
</dbReference>
<dbReference type="CDD" id="cd07009">
    <property type="entry name" value="cupin_BLL0285-like"/>
    <property type="match status" value="1"/>
</dbReference>
<dbReference type="GeneID" id="97766277"/>
<dbReference type="EMBL" id="FNQS01000002">
    <property type="protein sequence ID" value="SEA04447.1"/>
    <property type="molecule type" value="Genomic_DNA"/>
</dbReference>
<accession>A0A1H3XYA7</accession>
<feature type="region of interest" description="Disordered" evidence="1">
    <location>
        <begin position="270"/>
        <end position="292"/>
    </location>
</feature>
<dbReference type="STRING" id="71657.SAMN02982996_00822"/>